<dbReference type="InterPro" id="IPR016035">
    <property type="entry name" value="Acyl_Trfase/lysoPLipase"/>
</dbReference>
<dbReference type="InterPro" id="IPR002641">
    <property type="entry name" value="PNPLA_dom"/>
</dbReference>
<dbReference type="EMBL" id="JAQQWL010000016">
    <property type="protein sequence ID" value="KAK8038373.1"/>
    <property type="molecule type" value="Genomic_DNA"/>
</dbReference>
<feature type="region of interest" description="Disordered" evidence="3">
    <location>
        <begin position="652"/>
        <end position="682"/>
    </location>
</feature>
<feature type="short sequence motif" description="DGA/G" evidence="2">
    <location>
        <begin position="702"/>
        <end position="704"/>
    </location>
</feature>
<dbReference type="RefSeq" id="XP_066708225.1">
    <property type="nucleotide sequence ID" value="XM_066866549.1"/>
</dbReference>
<keyword evidence="1 2" id="KW-0443">Lipid metabolism</keyword>
<evidence type="ECO:0000313" key="6">
    <source>
        <dbReference type="Proteomes" id="UP001480595"/>
    </source>
</evidence>
<dbReference type="CDD" id="cd07199">
    <property type="entry name" value="Pat17_PNPLA8_PNPLA9_like"/>
    <property type="match status" value="1"/>
</dbReference>
<proteinExistence type="predicted"/>
<feature type="short sequence motif" description="GXGXXG" evidence="2">
    <location>
        <begin position="500"/>
        <end position="505"/>
    </location>
</feature>
<feature type="active site" description="Nucleophile" evidence="2">
    <location>
        <position position="536"/>
    </location>
</feature>
<keyword evidence="2" id="KW-0378">Hydrolase</keyword>
<feature type="short sequence motif" description="GXSXG" evidence="2">
    <location>
        <begin position="534"/>
        <end position="538"/>
    </location>
</feature>
<dbReference type="PROSITE" id="PS51635">
    <property type="entry name" value="PNPLA"/>
    <property type="match status" value="1"/>
</dbReference>
<dbReference type="SUPFAM" id="SSF52151">
    <property type="entry name" value="FabD/lysophospholipase-like"/>
    <property type="match status" value="1"/>
</dbReference>
<feature type="active site" description="Proton acceptor" evidence="2">
    <location>
        <position position="702"/>
    </location>
</feature>
<reference evidence="5 6" key="1">
    <citation type="submission" date="2023-01" db="EMBL/GenBank/DDBJ databases">
        <title>Analysis of 21 Apiospora genomes using comparative genomics revels a genus with tremendous synthesis potential of carbohydrate active enzymes and secondary metabolites.</title>
        <authorList>
            <person name="Sorensen T."/>
        </authorList>
    </citation>
    <scope>NUCLEOTIDE SEQUENCE [LARGE SCALE GENOMIC DNA]</scope>
    <source>
        <strain evidence="5 6">CBS 135458</strain>
    </source>
</reference>
<feature type="domain" description="PNPLA" evidence="4">
    <location>
        <begin position="496"/>
        <end position="715"/>
    </location>
</feature>
<protein>
    <recommendedName>
        <fullName evidence="4">PNPLA domain-containing protein</fullName>
    </recommendedName>
</protein>
<sequence>MSTCKHTSWLSILRKDHEPVLEISSRPRLLLGSLAKPEEEFPNLVVLIGNQSKLQFLERLGIGSALPGGGRRAHGEIHLHALAGNRSGRPSFFADADLPMHNRITRLWKSQNCHDSIVRSLQSLPQPQKATEVIDHIFYRLLVPFANVVCFFADDVGGPRRVAHRLAAWLDKGQPSTIHVPPWLVLVVAEGSEDDHLAAFRDLIRQETSIDIRDRFAGIRIVRVGPEPSSSRRRQGYKARSFSKLSRVVSDLSESVRQGRLASDCLFSALHLAEMLQSTAVHITQAPREPFDLVRTSRAHTPVAPDLDAHLARFLKNFHSLKALKEVGVPLIASSFILDQYPPGMHPFSPRHAFAALYRETCYRVCKGLVLADEGSDCMLLPSTFANLVEDEMVVHFGEYRRLGSSMEVHRNTMRRHHGRLSAWTSDDTCFVCIRQRPQFALPCGHSVDQNCVKIFGAKSETDPWLFHVNKCFLCLADTADLSVRVKPSTASVRVLSIDGGGTRGRVALESIQALQDRVGLPYPVQRNFDVIYGTSSGAIIAFALGVNQWPIEDCIAAFDRLARLAFRPRMSLWIPWLSPLCQFLLSLVADSRYPTRNLRTALQGVFGAGRSIIDCSKATEMGAMVGVPVTTIKDVSTCIFSNYNGVGKRDDSTGKSILGGPTDRLSRPPTGNGNEPDPSLEDPAVCHGCAIDIEGLGSFQDGGLTYNNPVSIATREVAALFPATPEPSLVASFGTGSTQAERPEMSRSRCFWKDSFPVRILRAVLALGSSERPTSQLLSAKKGNYFRFDVDFGARGPALDNLTEMDRIGKVARETIWNSSALEKLVYRLRAELFIFELDDTRPFQRANGTYECVGHIQCRLKAKTPEFEALMSQLDRGSAAFRFRSRVLPGSFQDRSSVRRDGNFFKQVRFQIRSREEPFSIALEEGPGTTCQISGSPFTLQRLLSQQCLEAWFGTLDHQPRKRKNTETRFIAFLVY</sequence>
<dbReference type="PANTHER" id="PTHR24185">
    <property type="entry name" value="CALCIUM-INDEPENDENT PHOSPHOLIPASE A2-GAMMA"/>
    <property type="match status" value="1"/>
</dbReference>
<dbReference type="Gene3D" id="3.40.1090.10">
    <property type="entry name" value="Cytosolic phospholipase A2 catalytic domain"/>
    <property type="match status" value="1"/>
</dbReference>
<evidence type="ECO:0000256" key="2">
    <source>
        <dbReference type="PROSITE-ProRule" id="PRU01161"/>
    </source>
</evidence>
<organism evidence="5 6">
    <name type="scientific">Apiospora phragmitis</name>
    <dbReference type="NCBI Taxonomy" id="2905665"/>
    <lineage>
        <taxon>Eukaryota</taxon>
        <taxon>Fungi</taxon>
        <taxon>Dikarya</taxon>
        <taxon>Ascomycota</taxon>
        <taxon>Pezizomycotina</taxon>
        <taxon>Sordariomycetes</taxon>
        <taxon>Xylariomycetidae</taxon>
        <taxon>Amphisphaeriales</taxon>
        <taxon>Apiosporaceae</taxon>
        <taxon>Apiospora</taxon>
    </lineage>
</organism>
<dbReference type="Proteomes" id="UP001480595">
    <property type="component" value="Unassembled WGS sequence"/>
</dbReference>
<gene>
    <name evidence="5" type="ORF">PG994_015140</name>
</gene>
<comment type="caution">
    <text evidence="5">The sequence shown here is derived from an EMBL/GenBank/DDBJ whole genome shotgun (WGS) entry which is preliminary data.</text>
</comment>
<keyword evidence="2" id="KW-0442">Lipid degradation</keyword>
<evidence type="ECO:0000256" key="3">
    <source>
        <dbReference type="SAM" id="MobiDB-lite"/>
    </source>
</evidence>
<name>A0ABR1SXU4_9PEZI</name>
<evidence type="ECO:0000313" key="5">
    <source>
        <dbReference type="EMBL" id="KAK8038373.1"/>
    </source>
</evidence>
<dbReference type="Pfam" id="PF01734">
    <property type="entry name" value="Patatin"/>
    <property type="match status" value="1"/>
</dbReference>
<dbReference type="PANTHER" id="PTHR24185:SF8">
    <property type="entry name" value="PNPLA DOMAIN-CONTAINING PROTEIN"/>
    <property type="match status" value="1"/>
</dbReference>
<dbReference type="GeneID" id="92099612"/>
<evidence type="ECO:0000256" key="1">
    <source>
        <dbReference type="ARBA" id="ARBA00023098"/>
    </source>
</evidence>
<keyword evidence="6" id="KW-1185">Reference proteome</keyword>
<accession>A0ABR1SXU4</accession>
<evidence type="ECO:0000259" key="4">
    <source>
        <dbReference type="PROSITE" id="PS51635"/>
    </source>
</evidence>